<evidence type="ECO:0000256" key="2">
    <source>
        <dbReference type="SAM" id="Phobius"/>
    </source>
</evidence>
<gene>
    <name evidence="4" type="ORF">CAOG_004010</name>
</gene>
<feature type="transmembrane region" description="Helical" evidence="2">
    <location>
        <begin position="256"/>
        <end position="277"/>
    </location>
</feature>
<feature type="domain" description="EamA" evidence="3">
    <location>
        <begin position="184"/>
        <end position="272"/>
    </location>
</feature>
<dbReference type="Proteomes" id="UP000008743">
    <property type="component" value="Unassembled WGS sequence"/>
</dbReference>
<dbReference type="RefSeq" id="XP_004347835.1">
    <property type="nucleotide sequence ID" value="XM_004347785.2"/>
</dbReference>
<feature type="transmembrane region" description="Helical" evidence="2">
    <location>
        <begin position="289"/>
        <end position="310"/>
    </location>
</feature>
<keyword evidence="2" id="KW-0472">Membrane</keyword>
<dbReference type="PANTHER" id="PTHR19346:SF4">
    <property type="entry name" value="SUGAR PHOSPHATE TRANSPORTER DOMAIN-CONTAINING PROTEIN"/>
    <property type="match status" value="1"/>
</dbReference>
<sequence>MTPTVQPRRTASVWIRRALLAAIIAGLVITWVALAELLQVVQHDKNYNKPFFLTYVVHGSYIIFWPVYWAVLRTHAWRAATTTTSRRPPRKLTRSSLLHSNHEDGTTSTNGAGSTPAAWSHTNAAINANLDDSDAYNQPSKAASLIHKQHESPYLQDEETPLIAHSTLPSTSSDTSGSGSSLFACFRNLRSPLPFTGRRYAWATFIMQLVFFFVSATWYYSLDHTSVAANTGIYNSSCIVVFILSALFLKEKVTKFKVAAVALSVGGVLMISFAPSSSSSDSSTVNPSALGYIMVVVSTVLYAAYEVLYRMICVDVTITDRVLYVASSFKVLGYIGFWNLLLVWPVLILCHYTGWELFELPSSEALPYLVGAALIDSVFQILLYLGILISSPLFIAVGCMLSIPGSIVADYIFHGTVLPALALGGIAVLSVGFALLNYDEYREQRHNQPSSSATSGCRSSSAR</sequence>
<dbReference type="AlphaFoldDB" id="A0A0D2WPC7"/>
<feature type="transmembrane region" description="Helical" evidence="2">
    <location>
        <begin position="200"/>
        <end position="220"/>
    </location>
</feature>
<evidence type="ECO:0000313" key="4">
    <source>
        <dbReference type="EMBL" id="KJE93185.1"/>
    </source>
</evidence>
<protein>
    <recommendedName>
        <fullName evidence="3">EamA domain-containing protein</fullName>
    </recommendedName>
</protein>
<feature type="region of interest" description="Disordered" evidence="1">
    <location>
        <begin position="82"/>
        <end position="115"/>
    </location>
</feature>
<feature type="transmembrane region" description="Helical" evidence="2">
    <location>
        <begin position="366"/>
        <end position="386"/>
    </location>
</feature>
<feature type="transmembrane region" description="Helical" evidence="2">
    <location>
        <begin position="393"/>
        <end position="413"/>
    </location>
</feature>
<dbReference type="SUPFAM" id="SSF103481">
    <property type="entry name" value="Multidrug resistance efflux transporter EmrE"/>
    <property type="match status" value="1"/>
</dbReference>
<evidence type="ECO:0000256" key="1">
    <source>
        <dbReference type="SAM" id="MobiDB-lite"/>
    </source>
</evidence>
<evidence type="ECO:0000313" key="5">
    <source>
        <dbReference type="Proteomes" id="UP000008743"/>
    </source>
</evidence>
<feature type="transmembrane region" description="Helical" evidence="2">
    <location>
        <begin position="232"/>
        <end position="249"/>
    </location>
</feature>
<feature type="transmembrane region" description="Helical" evidence="2">
    <location>
        <begin position="331"/>
        <end position="354"/>
    </location>
</feature>
<proteinExistence type="predicted"/>
<reference evidence="5" key="1">
    <citation type="submission" date="2011-02" db="EMBL/GenBank/DDBJ databases">
        <title>The Genome Sequence of Capsaspora owczarzaki ATCC 30864.</title>
        <authorList>
            <person name="Russ C."/>
            <person name="Cuomo C."/>
            <person name="Burger G."/>
            <person name="Gray M.W."/>
            <person name="Holland P.W.H."/>
            <person name="King N."/>
            <person name="Lang F.B.F."/>
            <person name="Roger A.J."/>
            <person name="Ruiz-Trillo I."/>
            <person name="Young S.K."/>
            <person name="Zeng Q."/>
            <person name="Gargeya S."/>
            <person name="Alvarado L."/>
            <person name="Berlin A."/>
            <person name="Chapman S.B."/>
            <person name="Chen Z."/>
            <person name="Freedman E."/>
            <person name="Gellesch M."/>
            <person name="Goldberg J."/>
            <person name="Griggs A."/>
            <person name="Gujja S."/>
            <person name="Heilman E."/>
            <person name="Heiman D."/>
            <person name="Howarth C."/>
            <person name="Mehta T."/>
            <person name="Neiman D."/>
            <person name="Pearson M."/>
            <person name="Roberts A."/>
            <person name="Saif S."/>
            <person name="Shea T."/>
            <person name="Shenoy N."/>
            <person name="Sisk P."/>
            <person name="Stolte C."/>
            <person name="Sykes S."/>
            <person name="White J."/>
            <person name="Yandava C."/>
            <person name="Haas B."/>
            <person name="Nusbaum C."/>
            <person name="Birren B."/>
        </authorList>
    </citation>
    <scope>NUCLEOTIDE SEQUENCE</scope>
    <source>
        <strain evidence="5">ATCC 30864</strain>
    </source>
</reference>
<dbReference type="InterPro" id="IPR026505">
    <property type="entry name" value="Solute_c_fam_35_mem_F3/F4"/>
</dbReference>
<keyword evidence="5" id="KW-1185">Reference proteome</keyword>
<feature type="transmembrane region" description="Helical" evidence="2">
    <location>
        <begin position="51"/>
        <end position="71"/>
    </location>
</feature>
<evidence type="ECO:0000259" key="3">
    <source>
        <dbReference type="Pfam" id="PF00892"/>
    </source>
</evidence>
<dbReference type="Pfam" id="PF00892">
    <property type="entry name" value="EamA"/>
    <property type="match status" value="1"/>
</dbReference>
<dbReference type="eggNOG" id="KOG2765">
    <property type="taxonomic scope" value="Eukaryota"/>
</dbReference>
<dbReference type="STRING" id="595528.A0A0D2WPC7"/>
<dbReference type="OrthoDB" id="10062838at2759"/>
<dbReference type="GO" id="GO:0016020">
    <property type="term" value="C:membrane"/>
    <property type="evidence" value="ECO:0007669"/>
    <property type="project" value="InterPro"/>
</dbReference>
<dbReference type="OMA" id="WASHAGD"/>
<name>A0A0D2WPC7_CAPO3</name>
<dbReference type="PANTHER" id="PTHR19346">
    <property type="entry name" value="SUGAR PHOSPHATE TRANSPORTER DOMAIN-CONTAINING PROTEIN"/>
    <property type="match status" value="1"/>
</dbReference>
<dbReference type="EMBL" id="KE346365">
    <property type="protein sequence ID" value="KJE93185.1"/>
    <property type="molecule type" value="Genomic_DNA"/>
</dbReference>
<feature type="transmembrane region" description="Helical" evidence="2">
    <location>
        <begin position="419"/>
        <end position="438"/>
    </location>
</feature>
<dbReference type="PhylomeDB" id="A0A0D2WPC7"/>
<dbReference type="InterPro" id="IPR000620">
    <property type="entry name" value="EamA_dom"/>
</dbReference>
<dbReference type="InParanoid" id="A0A0D2WPC7"/>
<keyword evidence="2" id="KW-1133">Transmembrane helix</keyword>
<accession>A0A0D2WPC7</accession>
<dbReference type="InterPro" id="IPR037185">
    <property type="entry name" value="EmrE-like"/>
</dbReference>
<organism evidence="4 5">
    <name type="scientific">Capsaspora owczarzaki (strain ATCC 30864)</name>
    <dbReference type="NCBI Taxonomy" id="595528"/>
    <lineage>
        <taxon>Eukaryota</taxon>
        <taxon>Filasterea</taxon>
        <taxon>Capsaspora</taxon>
    </lineage>
</organism>
<keyword evidence="2" id="KW-0812">Transmembrane</keyword>